<dbReference type="EMBL" id="BARS01043982">
    <property type="protein sequence ID" value="GAG31207.1"/>
    <property type="molecule type" value="Genomic_DNA"/>
</dbReference>
<reference evidence="1" key="1">
    <citation type="journal article" date="2014" name="Front. Microbiol.">
        <title>High frequency of phylogenetically diverse reductive dehalogenase-homologous genes in deep subseafloor sedimentary metagenomes.</title>
        <authorList>
            <person name="Kawai M."/>
            <person name="Futagami T."/>
            <person name="Toyoda A."/>
            <person name="Takaki Y."/>
            <person name="Nishi S."/>
            <person name="Hori S."/>
            <person name="Arai W."/>
            <person name="Tsubouchi T."/>
            <person name="Morono Y."/>
            <person name="Uchiyama I."/>
            <person name="Ito T."/>
            <person name="Fujiyama A."/>
            <person name="Inagaki F."/>
            <person name="Takami H."/>
        </authorList>
    </citation>
    <scope>NUCLEOTIDE SEQUENCE</scope>
    <source>
        <strain evidence="1">Expedition CK06-06</strain>
    </source>
</reference>
<gene>
    <name evidence="1" type="ORF">S01H1_66510</name>
</gene>
<dbReference type="AlphaFoldDB" id="X0X730"/>
<proteinExistence type="predicted"/>
<sequence>MGTVGPDLRHVGCYIKQSYLYTSFTTESTM</sequence>
<evidence type="ECO:0000313" key="1">
    <source>
        <dbReference type="EMBL" id="GAG31207.1"/>
    </source>
</evidence>
<name>X0X730_9ZZZZ</name>
<feature type="non-terminal residue" evidence="1">
    <location>
        <position position="30"/>
    </location>
</feature>
<comment type="caution">
    <text evidence="1">The sequence shown here is derived from an EMBL/GenBank/DDBJ whole genome shotgun (WGS) entry which is preliminary data.</text>
</comment>
<protein>
    <submittedName>
        <fullName evidence="1">Uncharacterized protein</fullName>
    </submittedName>
</protein>
<accession>X0X730</accession>
<organism evidence="1">
    <name type="scientific">marine sediment metagenome</name>
    <dbReference type="NCBI Taxonomy" id="412755"/>
    <lineage>
        <taxon>unclassified sequences</taxon>
        <taxon>metagenomes</taxon>
        <taxon>ecological metagenomes</taxon>
    </lineage>
</organism>